<evidence type="ECO:0000259" key="2">
    <source>
        <dbReference type="Pfam" id="PF06439"/>
    </source>
</evidence>
<dbReference type="OrthoDB" id="282033at2"/>
<evidence type="ECO:0000256" key="1">
    <source>
        <dbReference type="SAM" id="MobiDB-lite"/>
    </source>
</evidence>
<name>A0A286RDM0_9BACT</name>
<sequence>MQRCTSHFVKLIGTTSIVLSIVAICGGRAIFAESSAESGASQTPAAEKAASSTQTKEKKPSRYEWRDLFDGKTLTGWKVPKFGGEGQVKVEDGCIVMERGDPMTGIAWAGDFPKTNYEIEYVAKRIDGIDFFATVTFPVGDSFCSFVTGGWGGSVIGLSSINFNDASDNETTQFMVFKDHQWYKFRVRVTKAKIEVWVDEKKVVDFIIGNNKISTRYEVDLCKPFGFASWCSTGVIKSIRVRELTPEEVKAIEEEAEKTRL</sequence>
<accession>A0A286RDM0</accession>
<dbReference type="Pfam" id="PF06439">
    <property type="entry name" value="3keto-disac_hyd"/>
    <property type="match status" value="1"/>
</dbReference>
<proteinExistence type="predicted"/>
<dbReference type="AlphaFoldDB" id="A0A286RDM0"/>
<dbReference type="GO" id="GO:0016787">
    <property type="term" value="F:hydrolase activity"/>
    <property type="evidence" value="ECO:0007669"/>
    <property type="project" value="InterPro"/>
</dbReference>
<evidence type="ECO:0000313" key="3">
    <source>
        <dbReference type="EMBL" id="ASV74056.1"/>
    </source>
</evidence>
<evidence type="ECO:0000313" key="4">
    <source>
        <dbReference type="Proteomes" id="UP000215086"/>
    </source>
</evidence>
<dbReference type="KEGG" id="ttf:THTE_1454"/>
<dbReference type="InterPro" id="IPR010496">
    <property type="entry name" value="AL/BT2_dom"/>
</dbReference>
<feature type="compositionally biased region" description="Polar residues" evidence="1">
    <location>
        <begin position="41"/>
        <end position="54"/>
    </location>
</feature>
<dbReference type="RefSeq" id="WP_095414494.1">
    <property type="nucleotide sequence ID" value="NZ_CP018477.1"/>
</dbReference>
<keyword evidence="4" id="KW-1185">Reference proteome</keyword>
<dbReference type="EMBL" id="CP018477">
    <property type="protein sequence ID" value="ASV74056.1"/>
    <property type="molecule type" value="Genomic_DNA"/>
</dbReference>
<organism evidence="3 4">
    <name type="scientific">Thermogutta terrifontis</name>
    <dbReference type="NCBI Taxonomy" id="1331910"/>
    <lineage>
        <taxon>Bacteria</taxon>
        <taxon>Pseudomonadati</taxon>
        <taxon>Planctomycetota</taxon>
        <taxon>Planctomycetia</taxon>
        <taxon>Pirellulales</taxon>
        <taxon>Thermoguttaceae</taxon>
        <taxon>Thermogutta</taxon>
    </lineage>
</organism>
<gene>
    <name evidence="3" type="ORF">THTE_1454</name>
</gene>
<dbReference type="Proteomes" id="UP000215086">
    <property type="component" value="Chromosome"/>
</dbReference>
<dbReference type="Gene3D" id="2.60.120.560">
    <property type="entry name" value="Exo-inulinase, domain 1"/>
    <property type="match status" value="1"/>
</dbReference>
<feature type="domain" description="3-keto-alpha-glucoside-1,2-lyase/3-keto-2-hydroxy-glucal hydratase" evidence="2">
    <location>
        <begin position="64"/>
        <end position="218"/>
    </location>
</feature>
<protein>
    <recommendedName>
        <fullName evidence="2">3-keto-alpha-glucoside-1,2-lyase/3-keto-2-hydroxy-glucal hydratase domain-containing protein</fullName>
    </recommendedName>
</protein>
<reference evidence="3 4" key="1">
    <citation type="journal article" name="Front. Microbiol.">
        <title>Sugar Metabolism of the First Thermophilic Planctomycete Thermogutta terrifontis: Comparative Genomic and Transcriptomic Approaches.</title>
        <authorList>
            <person name="Elcheninov A.G."/>
            <person name="Menzel P."/>
            <person name="Gudbergsdottir S.R."/>
            <person name="Slesarev A.I."/>
            <person name="Kadnikov V.V."/>
            <person name="Krogh A."/>
            <person name="Bonch-Osmolovskaya E.A."/>
            <person name="Peng X."/>
            <person name="Kublanov I.V."/>
        </authorList>
    </citation>
    <scope>NUCLEOTIDE SEQUENCE [LARGE SCALE GENOMIC DNA]</scope>
    <source>
        <strain evidence="3 4">R1</strain>
    </source>
</reference>
<feature type="region of interest" description="Disordered" evidence="1">
    <location>
        <begin position="41"/>
        <end position="61"/>
    </location>
</feature>